<feature type="transmembrane region" description="Helical" evidence="1">
    <location>
        <begin position="77"/>
        <end position="102"/>
    </location>
</feature>
<keyword evidence="1" id="KW-1133">Transmembrane helix</keyword>
<feature type="transmembrane region" description="Helical" evidence="1">
    <location>
        <begin position="7"/>
        <end position="24"/>
    </location>
</feature>
<proteinExistence type="predicted"/>
<evidence type="ECO:0000256" key="1">
    <source>
        <dbReference type="SAM" id="Phobius"/>
    </source>
</evidence>
<organism evidence="2 3">
    <name type="scientific">Candidatus Curtissbacteria bacterium RIFCSPHIGHO2_02_FULL_40_17</name>
    <dbReference type="NCBI Taxonomy" id="1797715"/>
    <lineage>
        <taxon>Bacteria</taxon>
        <taxon>Candidatus Curtissiibacteriota</taxon>
    </lineage>
</organism>
<protein>
    <submittedName>
        <fullName evidence="2">Uncharacterized protein</fullName>
    </submittedName>
</protein>
<dbReference type="EMBL" id="MFBE01000032">
    <property type="protein sequence ID" value="OGD90782.1"/>
    <property type="molecule type" value="Genomic_DNA"/>
</dbReference>
<evidence type="ECO:0000313" key="2">
    <source>
        <dbReference type="EMBL" id="OGD90782.1"/>
    </source>
</evidence>
<comment type="caution">
    <text evidence="2">The sequence shown here is derived from an EMBL/GenBank/DDBJ whole genome shotgun (WGS) entry which is preliminary data.</text>
</comment>
<gene>
    <name evidence="2" type="ORF">A3D81_00785</name>
</gene>
<keyword evidence="1" id="KW-0472">Membrane</keyword>
<accession>A0A1F5GFZ0</accession>
<dbReference type="Proteomes" id="UP000178492">
    <property type="component" value="Unassembled WGS sequence"/>
</dbReference>
<dbReference type="AlphaFoldDB" id="A0A1F5GFZ0"/>
<name>A0A1F5GFZ0_9BACT</name>
<feature type="transmembrane region" description="Helical" evidence="1">
    <location>
        <begin position="36"/>
        <end position="56"/>
    </location>
</feature>
<keyword evidence="1" id="KW-0812">Transmembrane</keyword>
<sequence length="110" mass="12041">MNTPTAIATIIALALIGLSLLITGRVELSKGLETTLASAIAFSIWGVALVVAYKVLEIWWRTRLGKWLLKISPFSEVTIKGLAVLALIIIAFYLIAVIAVFLHDELGFFR</sequence>
<reference evidence="2 3" key="1">
    <citation type="journal article" date="2016" name="Nat. Commun.">
        <title>Thousands of microbial genomes shed light on interconnected biogeochemical processes in an aquifer system.</title>
        <authorList>
            <person name="Anantharaman K."/>
            <person name="Brown C.T."/>
            <person name="Hug L.A."/>
            <person name="Sharon I."/>
            <person name="Castelle C.J."/>
            <person name="Probst A.J."/>
            <person name="Thomas B.C."/>
            <person name="Singh A."/>
            <person name="Wilkins M.J."/>
            <person name="Karaoz U."/>
            <person name="Brodie E.L."/>
            <person name="Williams K.H."/>
            <person name="Hubbard S.S."/>
            <person name="Banfield J.F."/>
        </authorList>
    </citation>
    <scope>NUCLEOTIDE SEQUENCE [LARGE SCALE GENOMIC DNA]</scope>
</reference>
<evidence type="ECO:0000313" key="3">
    <source>
        <dbReference type="Proteomes" id="UP000178492"/>
    </source>
</evidence>